<reference evidence="8" key="1">
    <citation type="submission" date="2016-11" db="EMBL/GenBank/DDBJ databases">
        <title>Comparative genomic and phenotypic analysis of Granulibacter bethesdensis clinical isolates from patients with chronic granulomatous disease.</title>
        <authorList>
            <person name="Zarember K.A."/>
            <person name="Porcella S.F."/>
            <person name="Chu J."/>
            <person name="Ding L."/>
            <person name="Dahlstrom E."/>
            <person name="Barbian K."/>
            <person name="Martens C."/>
            <person name="Sykora L."/>
            <person name="Kramer S."/>
            <person name="Pettinato A.M."/>
            <person name="Hong H."/>
            <person name="Wald G."/>
            <person name="Berg L.J."/>
            <person name="Rogge L.S."/>
            <person name="Greenberg D.E."/>
            <person name="Falcone E.L."/>
            <person name="Neves J.F."/>
            <person name="Simoes M.J."/>
            <person name="Casal M."/>
            <person name="Rodriguez-Lopez F.C."/>
            <person name="Zelazny A."/>
            <person name="Gallin J.I."/>
            <person name="Holland S.M."/>
        </authorList>
    </citation>
    <scope>NUCLEOTIDE SEQUENCE [LARGE SCALE GENOMIC DNA]</scope>
    <source>
        <strain evidence="8">NIH9.1</strain>
    </source>
</reference>
<dbReference type="RefSeq" id="WP_072573258.1">
    <property type="nucleotide sequence ID" value="NZ_CP018191.1"/>
</dbReference>
<feature type="region of interest" description="Disordered" evidence="5">
    <location>
        <begin position="185"/>
        <end position="207"/>
    </location>
</feature>
<keyword evidence="1" id="KW-0547">Nucleotide-binding</keyword>
<dbReference type="GO" id="GO:0006139">
    <property type="term" value="P:nucleobase-containing compound metabolic process"/>
    <property type="evidence" value="ECO:0007669"/>
    <property type="project" value="InterPro"/>
</dbReference>
<keyword evidence="7" id="KW-0347">Helicase</keyword>
<dbReference type="GO" id="GO:0003678">
    <property type="term" value="F:DNA helicase activity"/>
    <property type="evidence" value="ECO:0007669"/>
    <property type="project" value="TreeGrafter"/>
</dbReference>
<accession>A0AAC9KBW6</accession>
<dbReference type="InterPro" id="IPR027417">
    <property type="entry name" value="P-loop_NTPase"/>
</dbReference>
<evidence type="ECO:0000259" key="6">
    <source>
        <dbReference type="PROSITE" id="PS51193"/>
    </source>
</evidence>
<dbReference type="GO" id="GO:0005524">
    <property type="term" value="F:ATP binding"/>
    <property type="evidence" value="ECO:0007669"/>
    <property type="project" value="UniProtKB-KW"/>
</dbReference>
<sequence>MQSRPPSVIRQESSSQAGYAALVAGYGQAAIIDQDGVLHQTSSARAATMLRTLPPVLVIHAPATLNRLALHGHAMPCLDLLELFAFVLPGKTASPTPRGLALALDLPPPGPLLEEQVTSLSRLASTLLTRLQAGRMTPLNRDAAALAARMGQSGWAWAPYVMQALGQPDAAAQANTLRIWNRLPEWEDLPPPPPPSSHPVSDTEARSRLRSILGTEAEQRPGQADYAGAASAAFAPRQSQGDPHLVLAEAGTGTGKTLGYIAPASLWAERNHGSVWISTYTRHLQRQIEGELARLFPDPLIRRQKTVLRKGRENYLCLLNFEDAVASVAGLAHARTIPLALLARWALVTEDGDLQGGDLPGWLPELFGGGLLPALADRRGECIHAGCGHWKKCFVEHSIRRARGADLVVANHALVMAQAVWGGLDDTTVPTRYVFDEGHHVFDAADSAFSAILSGMETAELRRWLRGAEGGRSRARGLRRRLEELVADDPDLQTPLEAALTAATALPSQGWQMRLAEAAHDAPEHPDSSPGNGLLPDLGGIEAGRQNPAEALLHLLRRQALARSNDRADLPRTAIEADLHPVLPELPEAAAVLDRALDRILQPLKTLRQRLADRLESESDTLDQPTRSRIEATCRSLGRRAIDPLSAWRTMLLAIQSPPPEAGLRPEHVHFIRLQRGDTGDRDVGLHRHWLDPTIPFTATLASPAHGLLITSATLRDGGMEDQAAAWEAAEAQVGAPHLPSPAIRAALASPFDYAAQTRAFIITDVGYDIAALAAAYRTLFLAAGGGGLGLFTAITRLRAVHARIAPALEAEGIQVLAQHVDAMDNTTLVDVFRTEIDSCLLGTDAMRDGVDVPGRALRLVAFERVPWPRPDILHRERRIHLSGGMPSAYDERITRMRLRQAFGRLVRSASDRGVFVLLDRRTPSRLLTAFPPGVTIRRVGLAEAASEAADFLGPEHKNVISADPFRI</sequence>
<dbReference type="InterPro" id="IPR006555">
    <property type="entry name" value="ATP-dep_Helicase_C"/>
</dbReference>
<keyword evidence="3" id="KW-0067">ATP-binding</keyword>
<name>A0AAC9KBW6_9PROT</name>
<evidence type="ECO:0000256" key="3">
    <source>
        <dbReference type="ARBA" id="ARBA00022840"/>
    </source>
</evidence>
<dbReference type="SMART" id="SM00491">
    <property type="entry name" value="HELICc2"/>
    <property type="match status" value="1"/>
</dbReference>
<dbReference type="InterPro" id="IPR014013">
    <property type="entry name" value="Helic_SF1/SF2_ATP-bd_DinG/Rad3"/>
</dbReference>
<dbReference type="PANTHER" id="PTHR11472:SF34">
    <property type="entry name" value="REGULATOR OF TELOMERE ELONGATION HELICASE 1"/>
    <property type="match status" value="1"/>
</dbReference>
<evidence type="ECO:0000256" key="5">
    <source>
        <dbReference type="SAM" id="MobiDB-lite"/>
    </source>
</evidence>
<dbReference type="PANTHER" id="PTHR11472">
    <property type="entry name" value="DNA REPAIR DEAD HELICASE RAD3/XP-D SUBFAMILY MEMBER"/>
    <property type="match status" value="1"/>
</dbReference>
<dbReference type="AlphaFoldDB" id="A0AAC9KBW6"/>
<keyword evidence="2" id="KW-0378">Hydrolase</keyword>
<dbReference type="Gene3D" id="3.40.50.300">
    <property type="entry name" value="P-loop containing nucleotide triphosphate hydrolases"/>
    <property type="match status" value="2"/>
</dbReference>
<evidence type="ECO:0000313" key="7">
    <source>
        <dbReference type="EMBL" id="APH55499.1"/>
    </source>
</evidence>
<dbReference type="InterPro" id="IPR045028">
    <property type="entry name" value="DinG/Rad3-like"/>
</dbReference>
<dbReference type="EMBL" id="CP018191">
    <property type="protein sequence ID" value="APH55499.1"/>
    <property type="molecule type" value="Genomic_DNA"/>
</dbReference>
<evidence type="ECO:0000256" key="4">
    <source>
        <dbReference type="ARBA" id="ARBA00038058"/>
    </source>
</evidence>
<dbReference type="GO" id="GO:0003676">
    <property type="term" value="F:nucleic acid binding"/>
    <property type="evidence" value="ECO:0007669"/>
    <property type="project" value="InterPro"/>
</dbReference>
<dbReference type="GO" id="GO:0016818">
    <property type="term" value="F:hydrolase activity, acting on acid anhydrides, in phosphorus-containing anhydrides"/>
    <property type="evidence" value="ECO:0007669"/>
    <property type="project" value="InterPro"/>
</dbReference>
<dbReference type="Proteomes" id="UP000182373">
    <property type="component" value="Chromosome"/>
</dbReference>
<dbReference type="SUPFAM" id="SSF52540">
    <property type="entry name" value="P-loop containing nucleoside triphosphate hydrolases"/>
    <property type="match status" value="1"/>
</dbReference>
<organism evidence="7 8">
    <name type="scientific">Granulibacter bethesdensis</name>
    <dbReference type="NCBI Taxonomy" id="364410"/>
    <lineage>
        <taxon>Bacteria</taxon>
        <taxon>Pseudomonadati</taxon>
        <taxon>Pseudomonadota</taxon>
        <taxon>Alphaproteobacteria</taxon>
        <taxon>Acetobacterales</taxon>
        <taxon>Acetobacteraceae</taxon>
        <taxon>Granulibacter</taxon>
    </lineage>
</organism>
<evidence type="ECO:0000256" key="2">
    <source>
        <dbReference type="ARBA" id="ARBA00022801"/>
    </source>
</evidence>
<evidence type="ECO:0000313" key="8">
    <source>
        <dbReference type="Proteomes" id="UP000182373"/>
    </source>
</evidence>
<protein>
    <submittedName>
        <fullName evidence="7">ATP-dependent helicase, DinG family</fullName>
    </submittedName>
</protein>
<evidence type="ECO:0000256" key="1">
    <source>
        <dbReference type="ARBA" id="ARBA00022741"/>
    </source>
</evidence>
<proteinExistence type="inferred from homology"/>
<dbReference type="Pfam" id="PF13307">
    <property type="entry name" value="Helicase_C_2"/>
    <property type="match status" value="1"/>
</dbReference>
<gene>
    <name evidence="7" type="ORF">GbCGDNIH9_2175</name>
</gene>
<feature type="domain" description="Helicase ATP-binding" evidence="6">
    <location>
        <begin position="209"/>
        <end position="489"/>
    </location>
</feature>
<comment type="similarity">
    <text evidence="4">Belongs to the helicase family. DinG subfamily.</text>
</comment>
<dbReference type="PROSITE" id="PS51193">
    <property type="entry name" value="HELICASE_ATP_BIND_2"/>
    <property type="match status" value="1"/>
</dbReference>